<dbReference type="AlphaFoldDB" id="A0AAE0IN06"/>
<accession>A0AAE0IN06</accession>
<evidence type="ECO:0000256" key="1">
    <source>
        <dbReference type="SAM" id="MobiDB-lite"/>
    </source>
</evidence>
<dbReference type="Proteomes" id="UP001286456">
    <property type="component" value="Unassembled WGS sequence"/>
</dbReference>
<dbReference type="EMBL" id="JAUEPO010000003">
    <property type="protein sequence ID" value="KAK3327974.1"/>
    <property type="molecule type" value="Genomic_DNA"/>
</dbReference>
<keyword evidence="4" id="KW-1185">Reference proteome</keyword>
<comment type="caution">
    <text evidence="3">The sequence shown here is derived from an EMBL/GenBank/DDBJ whole genome shotgun (WGS) entry which is preliminary data.</text>
</comment>
<dbReference type="PANTHER" id="PTHR35391:SF5">
    <property type="entry name" value="DUF6590 DOMAIN-CONTAINING PROTEIN"/>
    <property type="match status" value="1"/>
</dbReference>
<name>A0AAE0IN06_9PEZI</name>
<reference evidence="3" key="1">
    <citation type="journal article" date="2023" name="Mol. Phylogenet. Evol.">
        <title>Genome-scale phylogeny and comparative genomics of the fungal order Sordariales.</title>
        <authorList>
            <person name="Hensen N."/>
            <person name="Bonometti L."/>
            <person name="Westerberg I."/>
            <person name="Brannstrom I.O."/>
            <person name="Guillou S."/>
            <person name="Cros-Aarteil S."/>
            <person name="Calhoun S."/>
            <person name="Haridas S."/>
            <person name="Kuo A."/>
            <person name="Mondo S."/>
            <person name="Pangilinan J."/>
            <person name="Riley R."/>
            <person name="LaButti K."/>
            <person name="Andreopoulos B."/>
            <person name="Lipzen A."/>
            <person name="Chen C."/>
            <person name="Yan M."/>
            <person name="Daum C."/>
            <person name="Ng V."/>
            <person name="Clum A."/>
            <person name="Steindorff A."/>
            <person name="Ohm R.A."/>
            <person name="Martin F."/>
            <person name="Silar P."/>
            <person name="Natvig D.O."/>
            <person name="Lalanne C."/>
            <person name="Gautier V."/>
            <person name="Ament-Velasquez S.L."/>
            <person name="Kruys A."/>
            <person name="Hutchinson M.I."/>
            <person name="Powell A.J."/>
            <person name="Barry K."/>
            <person name="Miller A.N."/>
            <person name="Grigoriev I.V."/>
            <person name="Debuchy R."/>
            <person name="Gladieux P."/>
            <person name="Hiltunen Thoren M."/>
            <person name="Johannesson H."/>
        </authorList>
    </citation>
    <scope>NUCLEOTIDE SEQUENCE</scope>
    <source>
        <strain evidence="3">SMH4131-1</strain>
    </source>
</reference>
<feature type="compositionally biased region" description="Polar residues" evidence="1">
    <location>
        <begin position="82"/>
        <end position="110"/>
    </location>
</feature>
<evidence type="ECO:0000259" key="2">
    <source>
        <dbReference type="Pfam" id="PF20233"/>
    </source>
</evidence>
<reference evidence="3" key="2">
    <citation type="submission" date="2023-06" db="EMBL/GenBank/DDBJ databases">
        <authorList>
            <consortium name="Lawrence Berkeley National Laboratory"/>
            <person name="Haridas S."/>
            <person name="Hensen N."/>
            <person name="Bonometti L."/>
            <person name="Westerberg I."/>
            <person name="Brannstrom I.O."/>
            <person name="Guillou S."/>
            <person name="Cros-Aarteil S."/>
            <person name="Calhoun S."/>
            <person name="Kuo A."/>
            <person name="Mondo S."/>
            <person name="Pangilinan J."/>
            <person name="Riley R."/>
            <person name="Labutti K."/>
            <person name="Andreopoulos B."/>
            <person name="Lipzen A."/>
            <person name="Chen C."/>
            <person name="Yanf M."/>
            <person name="Daum C."/>
            <person name="Ng V."/>
            <person name="Clum A."/>
            <person name="Steindorff A."/>
            <person name="Ohm R."/>
            <person name="Martin F."/>
            <person name="Silar P."/>
            <person name="Natvig D."/>
            <person name="Lalanne C."/>
            <person name="Gautier V."/>
            <person name="Ament-Velasquez S.L."/>
            <person name="Kruys A."/>
            <person name="Hutchinson M.I."/>
            <person name="Powell A.J."/>
            <person name="Barry K."/>
            <person name="Miller A.N."/>
            <person name="Grigoriev I.V."/>
            <person name="Debuchy R."/>
            <person name="Gladieux P."/>
            <person name="Thoren M.H."/>
            <person name="Johannesson H."/>
        </authorList>
    </citation>
    <scope>NUCLEOTIDE SEQUENCE</scope>
    <source>
        <strain evidence="3">SMH4131-1</strain>
    </source>
</reference>
<gene>
    <name evidence="3" type="ORF">B0T19DRAFT_179198</name>
</gene>
<feature type="domain" description="DUF6590" evidence="2">
    <location>
        <begin position="389"/>
        <end position="536"/>
    </location>
</feature>
<feature type="compositionally biased region" description="Low complexity" evidence="1">
    <location>
        <begin position="226"/>
        <end position="239"/>
    </location>
</feature>
<evidence type="ECO:0000313" key="3">
    <source>
        <dbReference type="EMBL" id="KAK3327974.1"/>
    </source>
</evidence>
<dbReference type="PANTHER" id="PTHR35391">
    <property type="entry name" value="C2H2-TYPE DOMAIN-CONTAINING PROTEIN-RELATED"/>
    <property type="match status" value="1"/>
</dbReference>
<sequence length="561" mass="61330">MSSSRPNPWGQGGDWRPYTADGQPQYHTTSGAEDVGGLGRGMSDLDLGAHGHGHGLGQVYSHDSNYAPDGSSYAANAYTPRSFPSSTRDQNYTHAPPESTWQDRAASSSKGKTKALVSTTKSKTKTSREKERERNSTKDRSSSSKQNSRPKAGKSHNPAAPVEELDPFYGPRPPKGNDSPVDNSPQETDDDRNHQPAAAAYGSPEEGPRFQTPTPGDFSRGHDAYHASSTYSAHSAYTDPSGYPYTEQQYNYNAQAIPASSKPSKTRSGKSRREEPAVDYQDLSYSAQDVSSVEEDPDEALARAIASSDGYMAVGPHASESSDDYGPSYMSPGYEEDAGGQVTPRPTSPAAAALPGNYEYGANAIATDPTTGYGTTEELDVRYVVEPSNRFTPGEVFKILWSEPLGAGGRTENMSVWGERSHLGQKFYIGFRRFIVVANDEGHCTCVPILTYERRACTKRGVKPQKHGIVYQVGSKPRTLVGEPKLGFPPVRMELDDPSEKLAAESRVNYSKLVTVEHNVKVFFVGRIVRQDFEEVVSEAVDNCWQGKKRQSESRSNRHTR</sequence>
<dbReference type="InterPro" id="IPR046497">
    <property type="entry name" value="DUF6590"/>
</dbReference>
<evidence type="ECO:0000313" key="4">
    <source>
        <dbReference type="Proteomes" id="UP001286456"/>
    </source>
</evidence>
<protein>
    <recommendedName>
        <fullName evidence="2">DUF6590 domain-containing protein</fullName>
    </recommendedName>
</protein>
<feature type="compositionally biased region" description="Basic and acidic residues" evidence="1">
    <location>
        <begin position="126"/>
        <end position="142"/>
    </location>
</feature>
<feature type="region of interest" description="Disordered" evidence="1">
    <location>
        <begin position="316"/>
        <end position="347"/>
    </location>
</feature>
<dbReference type="Pfam" id="PF20233">
    <property type="entry name" value="DUF6590"/>
    <property type="match status" value="1"/>
</dbReference>
<feature type="region of interest" description="Disordered" evidence="1">
    <location>
        <begin position="1"/>
        <end position="295"/>
    </location>
</feature>
<proteinExistence type="predicted"/>
<organism evidence="3 4">
    <name type="scientific">Cercophora scortea</name>
    <dbReference type="NCBI Taxonomy" id="314031"/>
    <lineage>
        <taxon>Eukaryota</taxon>
        <taxon>Fungi</taxon>
        <taxon>Dikarya</taxon>
        <taxon>Ascomycota</taxon>
        <taxon>Pezizomycotina</taxon>
        <taxon>Sordariomycetes</taxon>
        <taxon>Sordariomycetidae</taxon>
        <taxon>Sordariales</taxon>
        <taxon>Lasiosphaeriaceae</taxon>
        <taxon>Cercophora</taxon>
    </lineage>
</organism>